<dbReference type="PANTHER" id="PTHR43464:SF19">
    <property type="entry name" value="UBIQUINONE BIOSYNTHESIS O-METHYLTRANSFERASE, MITOCHONDRIAL"/>
    <property type="match status" value="1"/>
</dbReference>
<dbReference type="CDD" id="cd02440">
    <property type="entry name" value="AdoMet_MTases"/>
    <property type="match status" value="1"/>
</dbReference>
<dbReference type="InterPro" id="IPR041698">
    <property type="entry name" value="Methyltransf_25"/>
</dbReference>
<evidence type="ECO:0000313" key="5">
    <source>
        <dbReference type="EMBL" id="MSU90572.1"/>
    </source>
</evidence>
<dbReference type="Gene3D" id="3.40.50.150">
    <property type="entry name" value="Vaccinia Virus protein VP39"/>
    <property type="match status" value="1"/>
</dbReference>
<evidence type="ECO:0000256" key="2">
    <source>
        <dbReference type="ARBA" id="ARBA00022679"/>
    </source>
</evidence>
<dbReference type="RefSeq" id="WP_154447063.1">
    <property type="nucleotide sequence ID" value="NZ_WIND01000010.1"/>
</dbReference>
<dbReference type="InterPro" id="IPR029063">
    <property type="entry name" value="SAM-dependent_MTases_sf"/>
</dbReference>
<reference evidence="5 6" key="1">
    <citation type="submission" date="2019-10" db="EMBL/GenBank/DDBJ databases">
        <title>Cognatihalovulum marinum gen. nov. sp. nov., a new member of the family Rhodobacteraceae isolated from deep seawater of the Northwest Indian Ocean.</title>
        <authorList>
            <person name="Ruan C."/>
            <person name="Wang J."/>
            <person name="Zheng X."/>
            <person name="Song L."/>
            <person name="Zhu Y."/>
            <person name="Huang Y."/>
            <person name="Lu Z."/>
            <person name="Du W."/>
            <person name="Huang L."/>
            <person name="Dai X."/>
        </authorList>
    </citation>
    <scope>NUCLEOTIDE SEQUENCE [LARGE SCALE GENOMIC DNA]</scope>
    <source>
        <strain evidence="5 6">2CG4</strain>
    </source>
</reference>
<keyword evidence="2 5" id="KW-0808">Transferase</keyword>
<organism evidence="5 6">
    <name type="scientific">Halovulum marinum</name>
    <dbReference type="NCBI Taxonomy" id="2662447"/>
    <lineage>
        <taxon>Bacteria</taxon>
        <taxon>Pseudomonadati</taxon>
        <taxon>Pseudomonadota</taxon>
        <taxon>Alphaproteobacteria</taxon>
        <taxon>Rhodobacterales</taxon>
        <taxon>Paracoccaceae</taxon>
        <taxon>Halovulum</taxon>
    </lineage>
</organism>
<gene>
    <name evidence="5" type="ORF">GE300_13250</name>
</gene>
<dbReference type="GO" id="GO:0008168">
    <property type="term" value="F:methyltransferase activity"/>
    <property type="evidence" value="ECO:0007669"/>
    <property type="project" value="UniProtKB-KW"/>
</dbReference>
<dbReference type="EMBL" id="WIND01000010">
    <property type="protein sequence ID" value="MSU90572.1"/>
    <property type="molecule type" value="Genomic_DNA"/>
</dbReference>
<keyword evidence="6" id="KW-1185">Reference proteome</keyword>
<keyword evidence="1 5" id="KW-0489">Methyltransferase</keyword>
<comment type="caution">
    <text evidence="5">The sequence shown here is derived from an EMBL/GenBank/DDBJ whole genome shotgun (WGS) entry which is preliminary data.</text>
</comment>
<evidence type="ECO:0000256" key="1">
    <source>
        <dbReference type="ARBA" id="ARBA00022603"/>
    </source>
</evidence>
<dbReference type="SUPFAM" id="SSF53335">
    <property type="entry name" value="S-adenosyl-L-methionine-dependent methyltransferases"/>
    <property type="match status" value="1"/>
</dbReference>
<dbReference type="PANTHER" id="PTHR43464">
    <property type="entry name" value="METHYLTRANSFERASE"/>
    <property type="match status" value="1"/>
</dbReference>
<dbReference type="Proteomes" id="UP000474957">
    <property type="component" value="Unassembled WGS sequence"/>
</dbReference>
<dbReference type="Pfam" id="PF13649">
    <property type="entry name" value="Methyltransf_25"/>
    <property type="match status" value="1"/>
</dbReference>
<sequence>MTLPDPGALRGVYCRQAARWDRERPKRLRIERPWIDRLVAGLSPGAAVLDLGCGSGAPIAAELARRGFALTGVDFAAPMLRIARRNVPGARLILADMRTIDLGRRFDAVLAWDSCFHLPRRDQAAMFPVFARHMAPGARLLLTTGPAAGEVGGLVGGEPVYHASLDPAHYRRLMAASGLMPLQFRRNDPQTDFRTVWLAEMLASAVQSG</sequence>
<dbReference type="AlphaFoldDB" id="A0A6L5Z3J2"/>
<protein>
    <submittedName>
        <fullName evidence="5">Methyltransferase domain-containing protein</fullName>
    </submittedName>
</protein>
<feature type="domain" description="Methyltransferase" evidence="4">
    <location>
        <begin position="48"/>
        <end position="137"/>
    </location>
</feature>
<proteinExistence type="predicted"/>
<evidence type="ECO:0000313" key="6">
    <source>
        <dbReference type="Proteomes" id="UP000474957"/>
    </source>
</evidence>
<evidence type="ECO:0000259" key="4">
    <source>
        <dbReference type="Pfam" id="PF13649"/>
    </source>
</evidence>
<name>A0A6L5Z3J2_9RHOB</name>
<evidence type="ECO:0000256" key="3">
    <source>
        <dbReference type="ARBA" id="ARBA00022691"/>
    </source>
</evidence>
<keyword evidence="3" id="KW-0949">S-adenosyl-L-methionine</keyword>
<dbReference type="GO" id="GO:0032259">
    <property type="term" value="P:methylation"/>
    <property type="evidence" value="ECO:0007669"/>
    <property type="project" value="UniProtKB-KW"/>
</dbReference>
<accession>A0A6L5Z3J2</accession>